<comment type="caution">
    <text evidence="1">The sequence shown here is derived from an EMBL/GenBank/DDBJ whole genome shotgun (WGS) entry which is preliminary data.</text>
</comment>
<evidence type="ECO:0000313" key="1">
    <source>
        <dbReference type="EMBL" id="GIY11339.1"/>
    </source>
</evidence>
<dbReference type="InterPro" id="IPR011989">
    <property type="entry name" value="ARM-like"/>
</dbReference>
<dbReference type="SUPFAM" id="SSF48371">
    <property type="entry name" value="ARM repeat"/>
    <property type="match status" value="1"/>
</dbReference>
<dbReference type="Proteomes" id="UP001054945">
    <property type="component" value="Unassembled WGS sequence"/>
</dbReference>
<name>A0AAV4QRA6_CAEEX</name>
<gene>
    <name evidence="1" type="primary">Togaram1_0</name>
    <name evidence="1" type="ORF">CEXT_384181</name>
</gene>
<organism evidence="1 2">
    <name type="scientific">Caerostris extrusa</name>
    <name type="common">Bark spider</name>
    <name type="synonym">Caerostris bankana</name>
    <dbReference type="NCBI Taxonomy" id="172846"/>
    <lineage>
        <taxon>Eukaryota</taxon>
        <taxon>Metazoa</taxon>
        <taxon>Ecdysozoa</taxon>
        <taxon>Arthropoda</taxon>
        <taxon>Chelicerata</taxon>
        <taxon>Arachnida</taxon>
        <taxon>Araneae</taxon>
        <taxon>Araneomorphae</taxon>
        <taxon>Entelegynae</taxon>
        <taxon>Araneoidea</taxon>
        <taxon>Araneidae</taxon>
        <taxon>Caerostris</taxon>
    </lineage>
</organism>
<dbReference type="Gene3D" id="1.25.10.10">
    <property type="entry name" value="Leucine-rich Repeat Variant"/>
    <property type="match status" value="1"/>
</dbReference>
<dbReference type="EMBL" id="BPLR01006637">
    <property type="protein sequence ID" value="GIY11339.1"/>
    <property type="molecule type" value="Genomic_DNA"/>
</dbReference>
<sequence>MDTNLMFQNLLEHNAAKRVEILIVMRKLLKEGNQLPTFQDARRNSIFEIFLHVLDDSRWEVRYQCLLLICAVIPDITEELDSCISIVLQKVISNLGHENVNVRRAALQVLHNYMKYTNNLQNFQRKFIQFGLESSEHIVRKGCIMSIGILFASGFENENLFPLIECLSKHFVDGDASLFYPIFLAMQKINELVGTPTFEQYLQKLEEEAANTYLRVLSKFSLMGLG</sequence>
<evidence type="ECO:0000313" key="2">
    <source>
        <dbReference type="Proteomes" id="UP001054945"/>
    </source>
</evidence>
<keyword evidence="2" id="KW-1185">Reference proteome</keyword>
<proteinExistence type="predicted"/>
<reference evidence="1 2" key="1">
    <citation type="submission" date="2021-06" db="EMBL/GenBank/DDBJ databases">
        <title>Caerostris extrusa draft genome.</title>
        <authorList>
            <person name="Kono N."/>
            <person name="Arakawa K."/>
        </authorList>
    </citation>
    <scope>NUCLEOTIDE SEQUENCE [LARGE SCALE GENOMIC DNA]</scope>
</reference>
<dbReference type="AlphaFoldDB" id="A0AAV4QRA6"/>
<dbReference type="InterPro" id="IPR016024">
    <property type="entry name" value="ARM-type_fold"/>
</dbReference>
<protein>
    <submittedName>
        <fullName evidence="1">TOG array regulator of axonemal microtubules protein 1</fullName>
    </submittedName>
</protein>
<accession>A0AAV4QRA6</accession>